<dbReference type="Pfam" id="PF13569">
    <property type="entry name" value="DUF4132"/>
    <property type="match status" value="1"/>
</dbReference>
<comment type="caution">
    <text evidence="3">The sequence shown here is derived from an EMBL/GenBank/DDBJ whole genome shotgun (WGS) entry which is preliminary data.</text>
</comment>
<dbReference type="AlphaFoldDB" id="A0A7W7WWQ5"/>
<dbReference type="InterPro" id="IPR025406">
    <property type="entry name" value="DUF4132"/>
</dbReference>
<keyword evidence="4" id="KW-1185">Reference proteome</keyword>
<name>A0A7W7WWQ5_9PSEU</name>
<accession>A0A7W7WWQ5</accession>
<evidence type="ECO:0000256" key="1">
    <source>
        <dbReference type="SAM" id="MobiDB-lite"/>
    </source>
</evidence>
<reference evidence="3 4" key="1">
    <citation type="submission" date="2020-08" db="EMBL/GenBank/DDBJ databases">
        <title>Sequencing the genomes of 1000 actinobacteria strains.</title>
        <authorList>
            <person name="Klenk H.-P."/>
        </authorList>
    </citation>
    <scope>NUCLEOTIDE SEQUENCE [LARGE SCALE GENOMIC DNA]</scope>
    <source>
        <strain evidence="3 4">DSM 45084</strain>
    </source>
</reference>
<sequence length="1156" mass="126374">MRRWESGGRGTVVFREVVRAGTAVTVRSGRGDGRGRASTSEHGSVEAALAHVAELAAGLAAEGFREVPPEELEDVFVPPRRWAALVHPRHDGPVRPKFVLDGGAPAFLHAATEPLSDQAEAVLADPHTEPALAEAVRGHLAGVPDPLGAACVATLVEADRRRERYEGVERIADAWIAEHGLVFAARATVDTGLVDLPWRMGPGGASPRELRFRPPATRYHDLPRHVPPRMRRAIAAASDEEYAAVVEALGAHRIDPITSLIAAYLVPERDDWVDEVVRRIVEDEPGGSDPTMVLCSLNRGDQLRDLVGRSEFAWRLRDAEVLYTVALAVGTGAAEPLLTVVEGDFNNAEFTKRVFDVIAAQPADEAFDVLVSRIDDRYGQAALLEAVRRFPRRAVRRLAAAAPSSEPARALLHAHLREFPELARVDPANAEADRVPDVPVEELPAVLVTPPWTLPRKAGKPAVVTGLVSTGRKAVRWLPGENAEWTTAHRADRRGSPDWMTVVRRFLSGDLRDYEKRVAFLEGPAFALRGMLADWRPTDPWGADTWGRALVAKYGYDALPMALHLARLNPAGAGHLLLPYADHDVAHLMADWLVRLRTAGRTASTWLRRHAEEAARFLLPTALGKPGAARRAAESALVLVPEEARRAAKEHGAQAVAALETLLGTDPLDAVPVKIPVPGPWAAPGLLPQILLRDKLRALPVPSAQHVITMLAFSRPDDEYAGIGVVRDLCDPTSLADFAWAAFERWQAAGSPPKDNWALTALGTFGTDDTARALAPLIRSWPGEGAHAKAVAGLDVLAAMGSDVALARLNGIALRSKFRKLKELAEAKIDEIAGLQGFTTDELADRLVPDLDLADPATTRVDYGPRHFTIGFDERLRPHLTTPNGTHRKDLPKPTASDDPTLAATERKRFTALKKDLRTTAAEQLPRLERAMTTTREWTTEEFTTLLVDHPLLWHVVRRLVWRTTEGTTFHLADDRTPHTITDTPYALAENTKVGIAHPLTVPGPDLAAWTALFKAQRKLPQPFRQLDRPVHHFTPEDKSRRTLPRFEGRSAPVGAVLGLTKENWQRGRPQDGGLECWITRPLPTGGALVATLEPGIIVGLVEEHPTQTLAHIWISRHQEGTWNPEGTRTLAELDDITLSEIAAELTYLTTATTTP</sequence>
<gene>
    <name evidence="3" type="ORF">F4559_003993</name>
</gene>
<feature type="domain" description="DUF4132" evidence="2">
    <location>
        <begin position="885"/>
        <end position="1065"/>
    </location>
</feature>
<evidence type="ECO:0000313" key="3">
    <source>
        <dbReference type="EMBL" id="MBB4966634.1"/>
    </source>
</evidence>
<dbReference type="Proteomes" id="UP000542674">
    <property type="component" value="Unassembled WGS sequence"/>
</dbReference>
<feature type="region of interest" description="Disordered" evidence="1">
    <location>
        <begin position="877"/>
        <end position="903"/>
    </location>
</feature>
<dbReference type="RefSeq" id="WP_184670760.1">
    <property type="nucleotide sequence ID" value="NZ_BAABAI010000022.1"/>
</dbReference>
<protein>
    <recommendedName>
        <fullName evidence="2">DUF4132 domain-containing protein</fullName>
    </recommendedName>
</protein>
<dbReference type="EMBL" id="JACHJS010000001">
    <property type="protein sequence ID" value="MBB4966634.1"/>
    <property type="molecule type" value="Genomic_DNA"/>
</dbReference>
<evidence type="ECO:0000313" key="4">
    <source>
        <dbReference type="Proteomes" id="UP000542674"/>
    </source>
</evidence>
<evidence type="ECO:0000259" key="2">
    <source>
        <dbReference type="Pfam" id="PF13569"/>
    </source>
</evidence>
<organism evidence="3 4">
    <name type="scientific">Saccharothrix violaceirubra</name>
    <dbReference type="NCBI Taxonomy" id="413306"/>
    <lineage>
        <taxon>Bacteria</taxon>
        <taxon>Bacillati</taxon>
        <taxon>Actinomycetota</taxon>
        <taxon>Actinomycetes</taxon>
        <taxon>Pseudonocardiales</taxon>
        <taxon>Pseudonocardiaceae</taxon>
        <taxon>Saccharothrix</taxon>
    </lineage>
</organism>
<proteinExistence type="predicted"/>